<evidence type="ECO:0000313" key="1">
    <source>
        <dbReference type="EMBL" id="KAK8215377.1"/>
    </source>
</evidence>
<comment type="caution">
    <text evidence="1">The sequence shown here is derived from an EMBL/GenBank/DDBJ whole genome shotgun (WGS) entry which is preliminary data.</text>
</comment>
<dbReference type="Proteomes" id="UP001320706">
    <property type="component" value="Unassembled WGS sequence"/>
</dbReference>
<keyword evidence="2" id="KW-1185">Reference proteome</keyword>
<dbReference type="EMBL" id="JAMKPW020000008">
    <property type="protein sequence ID" value="KAK8215377.1"/>
    <property type="molecule type" value="Genomic_DNA"/>
</dbReference>
<accession>A0ACC3SJ35</accession>
<gene>
    <name evidence="1" type="ORF">M8818_001998</name>
</gene>
<protein>
    <submittedName>
        <fullName evidence="1">Uncharacterized protein</fullName>
    </submittedName>
</protein>
<evidence type="ECO:0000313" key="2">
    <source>
        <dbReference type="Proteomes" id="UP001320706"/>
    </source>
</evidence>
<organism evidence="1 2">
    <name type="scientific">Zalaria obscura</name>
    <dbReference type="NCBI Taxonomy" id="2024903"/>
    <lineage>
        <taxon>Eukaryota</taxon>
        <taxon>Fungi</taxon>
        <taxon>Dikarya</taxon>
        <taxon>Ascomycota</taxon>
        <taxon>Pezizomycotina</taxon>
        <taxon>Dothideomycetes</taxon>
        <taxon>Dothideomycetidae</taxon>
        <taxon>Dothideales</taxon>
        <taxon>Zalariaceae</taxon>
        <taxon>Zalaria</taxon>
    </lineage>
</organism>
<reference evidence="1" key="1">
    <citation type="submission" date="2024-02" db="EMBL/GenBank/DDBJ databases">
        <title>Metagenome Assembled Genome of Zalaria obscura JY119.</title>
        <authorList>
            <person name="Vighnesh L."/>
            <person name="Jagadeeshwari U."/>
            <person name="Venkata Ramana C."/>
            <person name="Sasikala C."/>
        </authorList>
    </citation>
    <scope>NUCLEOTIDE SEQUENCE</scope>
    <source>
        <strain evidence="1">JY119</strain>
    </source>
</reference>
<sequence>MLRLPAAFSHAATSPADRNATAPREPLGYGLRRHGGRHATHASVKCRRIAQCYWLRIREAFAAQAGRISRAAILQRDAFSLTGVTPQAEQFRASAISMMEPSEVAIQLSAPGINSSSPPSHHLSSLYVTFKVAQLVSNFRKRVKTRVLSCNSKKELPISIKDELCAEFEKEASQEIAKLLGRNKVHANDTHHLKSRPRRVTLTKEVIAPACDKVASHQESLASFIDSLVKEVDERLQAKYHPLSSVAAKDILFLKQGLIVVNLSNVSTAELVAVFHRIQLLLASIKQAYHCCFGKALCLGNEVSDGTLDETYLANLQHLLLVLHLIDTDHPGSNQITNTAEDFDMSGYSNRANAQPVSMSEMPRFSRPLSGGLVATQPPMSESPHETRHE</sequence>
<name>A0ACC3SJ35_9PEZI</name>
<proteinExistence type="predicted"/>